<feature type="domain" description="PH" evidence="3">
    <location>
        <begin position="1387"/>
        <end position="1496"/>
    </location>
</feature>
<evidence type="ECO:0000256" key="2">
    <source>
        <dbReference type="SAM" id="MobiDB-lite"/>
    </source>
</evidence>
<dbReference type="PANTHER" id="PTHR28190:SF1">
    <property type="entry name" value="NUCLEAR MIGRATION PROTEIN NUM1"/>
    <property type="match status" value="1"/>
</dbReference>
<dbReference type="SMART" id="SM00233">
    <property type="entry name" value="PH"/>
    <property type="match status" value="1"/>
</dbReference>
<evidence type="ECO:0000313" key="4">
    <source>
        <dbReference type="EMBL" id="KAG2191540.1"/>
    </source>
</evidence>
<sequence>MAKSMTTSLSETMAKQKRPISFSGMNVRQVKSELTAQLNDKEKLLGKSGTSQISRNALIKQTDVIKKEILDLNQYEQEDELPDEIRSKLEGLANEVQFLKSSKSTGLQDNNINPSSTLLLPPAPTNSSPSKQRTKVANGNRRNPDIEFATEIGQGLLIEVRKLQVNIQEKDETIKQLELALADKERNQESSQRHLKQREEVEERLKEENWNLEVANQELRTHLSESNQTIIKHNSEFSRVTKQLKSQSEQIDIMKAQEEKNTSVMEAMKARHEQETYHLRRHAASSQRDNSQLQKQVEALNTELKICKAKLSIKLATTSRTEELNAVEPNVEPTQDQDSESDQINNATSTTTISPQSRNQAMETETLKQSLAHAHRIISNLRSSYHKEKLEKFEIKKMLSDSQETIEQMSKEMTSWNANNTISLENGGHGRTKANGKKKPLTKKRRGGVARQPRGLCPNESDTDQQLELNEEDDDEEEELLGSEEENDHESAEEDPMSYFGNVTGNTLDSMFANSTPFASISMKPLSSELEAKAQVIDAGTNTDPLEFGACAHNCSSELLSSPSTLMVSSPLPVNEHQERESDTRSDSFVVQDRDVPHFNNQETSYEDGATTTINAANNTNNSKIENSITRSDEPLSVNNVPKSHNIKIPSEIPAEIYIQEQISKALIKERQEIAERAESILSPEQIETLLPKTQHLQSNYTLKSFRNDTNDLSKSTPKHNDSTESQLIPKSDVDRLIETAILEKTVDMIHISKMEELVATSVQKEKSTFEKEITANMVPKIEVDALVQEATEKANAEAIQVQKEMVTKAEVNNLIQEARKESIVEAQKNMVTKTEADSMALAAVALATEKLIKKKAQEKDALVSDMISKEDAEDMVQQASLAEKNKVQEQVNMALATALKKQKSELEMAKKSEIEQMEASNATTLEKLQTEMDTAKKLELNKLILELEARKDTELEGQKREIEATKTIELEKQRLDIQALMEAKLDEQKQEIESRIAEIEKQKEETNNVKQAEIDTLSKNIEAYKKESEETVRRMKTMLTKDSANVLVKRAVAEALEAADKKHSEALAGMISREFALRMVQDEVAKALETERKEANEREESEAMHMISKAEAEALAKVAAADAIVKERQTMAAREKELISKEEADTLAEAAVREAVDKERTESASVLAKERKALREKEERMINKEEAEQNTKDAVRIALLEHNKKESEDISTILHNESPNPKRFSSQDQLEAPKSIERSVSTSRLTLPSVNVSPAPSVSTPASTGRKLKLSSSVSSLRLGSGRKENNIQKSQRPSTESTGNSFGSFRILENTKYGSHRLQSKSSISLRELSNKQNSSSSISTMSSAEDHHNTIGRMPMPMRSDESFTGFSTNGGTDVQVISAITQTMIGEWMSKHTRRYVGGGISENKHQRFFWVHPYTGTLYWSSVEPGFEGNGAKAKSAFIETVSAVPSHDNTGASPMSLLIRTPKRDLKITAPSLERHELWLKSLSFLLHRPNDTNNQILDEPRLTSDSSVENAGHQQSTNSATINTKASDRNIPQIMDVTQYDSDDSDDMVNIRQCCDGKHDVSTLSRGQHHHHH</sequence>
<protein>
    <recommendedName>
        <fullName evidence="3">PH domain-containing protein</fullName>
    </recommendedName>
</protein>
<feature type="compositionally biased region" description="Acidic residues" evidence="2">
    <location>
        <begin position="461"/>
        <end position="496"/>
    </location>
</feature>
<feature type="compositionally biased region" description="Low complexity" evidence="2">
    <location>
        <begin position="113"/>
        <end position="130"/>
    </location>
</feature>
<gene>
    <name evidence="4" type="ORF">INT46_000170</name>
</gene>
<feature type="compositionally biased region" description="Polar residues" evidence="2">
    <location>
        <begin position="103"/>
        <end position="112"/>
    </location>
</feature>
<feature type="region of interest" description="Disordered" evidence="2">
    <location>
        <begin position="103"/>
        <end position="141"/>
    </location>
</feature>
<feature type="compositionally biased region" description="Basic residues" evidence="2">
    <location>
        <begin position="430"/>
        <end position="448"/>
    </location>
</feature>
<dbReference type="Proteomes" id="UP000650833">
    <property type="component" value="Unassembled WGS sequence"/>
</dbReference>
<feature type="compositionally biased region" description="Polar residues" evidence="2">
    <location>
        <begin position="1214"/>
        <end position="1230"/>
    </location>
</feature>
<evidence type="ECO:0000313" key="5">
    <source>
        <dbReference type="Proteomes" id="UP000650833"/>
    </source>
</evidence>
<evidence type="ECO:0000256" key="1">
    <source>
        <dbReference type="SAM" id="Coils"/>
    </source>
</evidence>
<accession>A0A8H7UQ90</accession>
<dbReference type="Pfam" id="PF12814">
    <property type="entry name" value="Mcp5_PH"/>
    <property type="match status" value="1"/>
</dbReference>
<dbReference type="GO" id="GO:0015631">
    <property type="term" value="F:tubulin binding"/>
    <property type="evidence" value="ECO:0007669"/>
    <property type="project" value="TreeGrafter"/>
</dbReference>
<dbReference type="GO" id="GO:0005938">
    <property type="term" value="C:cell cortex"/>
    <property type="evidence" value="ECO:0007669"/>
    <property type="project" value="InterPro"/>
</dbReference>
<dbReference type="InterPro" id="IPR024774">
    <property type="entry name" value="PH_dom-Mcp5-type"/>
</dbReference>
<dbReference type="InterPro" id="IPR001849">
    <property type="entry name" value="PH_domain"/>
</dbReference>
<feature type="coiled-coil region" evidence="1">
    <location>
        <begin position="971"/>
        <end position="1035"/>
    </location>
</feature>
<keyword evidence="1" id="KW-0175">Coiled coil</keyword>
<feature type="compositionally biased region" description="Low complexity" evidence="2">
    <location>
        <begin position="1337"/>
        <end position="1346"/>
    </location>
</feature>
<feature type="region of interest" description="Disordered" evidence="2">
    <location>
        <begin position="1207"/>
        <end position="1305"/>
    </location>
</feature>
<feature type="region of interest" description="Disordered" evidence="2">
    <location>
        <begin position="1500"/>
        <end position="1540"/>
    </location>
</feature>
<dbReference type="SUPFAM" id="SSF50729">
    <property type="entry name" value="PH domain-like"/>
    <property type="match status" value="1"/>
</dbReference>
<feature type="compositionally biased region" description="Polar residues" evidence="2">
    <location>
        <begin position="1289"/>
        <end position="1305"/>
    </location>
</feature>
<feature type="region of interest" description="Disordered" evidence="2">
    <location>
        <begin position="1318"/>
        <end position="1347"/>
    </location>
</feature>
<dbReference type="PANTHER" id="PTHR28190">
    <property type="entry name" value="NUCLEAR MIGRATION PROTEIN NUM1"/>
    <property type="match status" value="1"/>
</dbReference>
<dbReference type="OrthoDB" id="2149224at2759"/>
<feature type="coiled-coil region" evidence="1">
    <location>
        <begin position="160"/>
        <end position="218"/>
    </location>
</feature>
<feature type="coiled-coil region" evidence="1">
    <location>
        <begin position="283"/>
        <end position="310"/>
    </location>
</feature>
<reference evidence="4" key="1">
    <citation type="submission" date="2020-12" db="EMBL/GenBank/DDBJ databases">
        <title>Metabolic potential, ecology and presence of endohyphal bacteria is reflected in genomic diversity of Mucoromycotina.</title>
        <authorList>
            <person name="Muszewska A."/>
            <person name="Okrasinska A."/>
            <person name="Steczkiewicz K."/>
            <person name="Drgas O."/>
            <person name="Orlowska M."/>
            <person name="Perlinska-Lenart U."/>
            <person name="Aleksandrzak-Piekarczyk T."/>
            <person name="Szatraj K."/>
            <person name="Zielenkiewicz U."/>
            <person name="Pilsyk S."/>
            <person name="Malc E."/>
            <person name="Mieczkowski P."/>
            <person name="Kruszewska J.S."/>
            <person name="Biernat P."/>
            <person name="Pawlowska J."/>
        </authorList>
    </citation>
    <scope>NUCLEOTIDE SEQUENCE</scope>
    <source>
        <strain evidence="4">CBS 226.32</strain>
    </source>
</reference>
<proteinExistence type="predicted"/>
<organism evidence="4 5">
    <name type="scientific">Mucor plumbeus</name>
    <dbReference type="NCBI Taxonomy" id="97098"/>
    <lineage>
        <taxon>Eukaryota</taxon>
        <taxon>Fungi</taxon>
        <taxon>Fungi incertae sedis</taxon>
        <taxon>Mucoromycota</taxon>
        <taxon>Mucoromycotina</taxon>
        <taxon>Mucoromycetes</taxon>
        <taxon>Mucorales</taxon>
        <taxon>Mucorineae</taxon>
        <taxon>Mucoraceae</taxon>
        <taxon>Mucor</taxon>
    </lineage>
</organism>
<evidence type="ECO:0000259" key="3">
    <source>
        <dbReference type="SMART" id="SM00233"/>
    </source>
</evidence>
<dbReference type="EMBL" id="JAEPRC010000813">
    <property type="protein sequence ID" value="KAG2191540.1"/>
    <property type="molecule type" value="Genomic_DNA"/>
</dbReference>
<feature type="coiled-coil region" evidence="1">
    <location>
        <begin position="1168"/>
        <end position="1195"/>
    </location>
</feature>
<feature type="compositionally biased region" description="Low complexity" evidence="2">
    <location>
        <begin position="1249"/>
        <end position="1281"/>
    </location>
</feature>
<dbReference type="GO" id="GO:0005543">
    <property type="term" value="F:phospholipid binding"/>
    <property type="evidence" value="ECO:0007669"/>
    <property type="project" value="InterPro"/>
</dbReference>
<comment type="caution">
    <text evidence="4">The sequence shown here is derived from an EMBL/GenBank/DDBJ whole genome shotgun (WGS) entry which is preliminary data.</text>
</comment>
<dbReference type="GO" id="GO:0000226">
    <property type="term" value="P:microtubule cytoskeleton organization"/>
    <property type="evidence" value="ECO:0007669"/>
    <property type="project" value="TreeGrafter"/>
</dbReference>
<name>A0A8H7UQ90_9FUNG</name>
<feature type="compositionally biased region" description="Polar residues" evidence="2">
    <location>
        <begin position="342"/>
        <end position="367"/>
    </location>
</feature>
<feature type="region of interest" description="Disordered" evidence="2">
    <location>
        <begin position="707"/>
        <end position="728"/>
    </location>
</feature>
<dbReference type="InterPro" id="IPR053005">
    <property type="entry name" value="Nuclear_Pos-Cytoskel_Interact"/>
</dbReference>
<keyword evidence="5" id="KW-1185">Reference proteome</keyword>
<dbReference type="GO" id="GO:0005739">
    <property type="term" value="C:mitochondrion"/>
    <property type="evidence" value="ECO:0007669"/>
    <property type="project" value="TreeGrafter"/>
</dbReference>
<feature type="region of interest" description="Disordered" evidence="2">
    <location>
        <begin position="321"/>
        <end position="367"/>
    </location>
</feature>
<feature type="compositionally biased region" description="Polar residues" evidence="2">
    <location>
        <begin position="1510"/>
        <end position="1532"/>
    </location>
</feature>
<dbReference type="GO" id="GO:0032065">
    <property type="term" value="P:maintenance of protein location in cell cortex"/>
    <property type="evidence" value="ECO:0007669"/>
    <property type="project" value="InterPro"/>
</dbReference>
<feature type="region of interest" description="Disordered" evidence="2">
    <location>
        <begin position="420"/>
        <end position="503"/>
    </location>
</feature>